<name>A0ABR9HD88_9ACTN</name>
<evidence type="ECO:0000256" key="8">
    <source>
        <dbReference type="ARBA" id="ARBA00031423"/>
    </source>
</evidence>
<protein>
    <recommendedName>
        <fullName evidence="4 10">4-alpha-glucanotransferase</fullName>
        <ecNumber evidence="3 10">2.4.1.25</ecNumber>
    </recommendedName>
    <alternativeName>
        <fullName evidence="8 10">Amylomaltase</fullName>
    </alternativeName>
    <alternativeName>
        <fullName evidence="9 10">Disproportionating enzyme</fullName>
    </alternativeName>
</protein>
<keyword evidence="7 10" id="KW-0119">Carbohydrate metabolism</keyword>
<dbReference type="GO" id="GO:0004134">
    <property type="term" value="F:4-alpha-glucanotransferase activity"/>
    <property type="evidence" value="ECO:0007669"/>
    <property type="project" value="UniProtKB-EC"/>
</dbReference>
<gene>
    <name evidence="11" type="ORF">H4W79_001217</name>
</gene>
<keyword evidence="5 10" id="KW-0328">Glycosyltransferase</keyword>
<evidence type="ECO:0000256" key="9">
    <source>
        <dbReference type="ARBA" id="ARBA00031501"/>
    </source>
</evidence>
<evidence type="ECO:0000256" key="10">
    <source>
        <dbReference type="RuleBase" id="RU361207"/>
    </source>
</evidence>
<dbReference type="PANTHER" id="PTHR32438">
    <property type="entry name" value="4-ALPHA-GLUCANOTRANSFERASE DPE1, CHLOROPLASTIC/AMYLOPLASTIC"/>
    <property type="match status" value="1"/>
</dbReference>
<dbReference type="Pfam" id="PF02446">
    <property type="entry name" value="Glyco_hydro_77"/>
    <property type="match status" value="1"/>
</dbReference>
<comment type="catalytic activity">
    <reaction evidence="1 10">
        <text>Transfers a segment of a (1-&gt;4)-alpha-D-glucan to a new position in an acceptor, which may be glucose or a (1-&gt;4)-alpha-D-glucan.</text>
        <dbReference type="EC" id="2.4.1.25"/>
    </reaction>
</comment>
<evidence type="ECO:0000256" key="4">
    <source>
        <dbReference type="ARBA" id="ARBA00020295"/>
    </source>
</evidence>
<dbReference type="SUPFAM" id="SSF51445">
    <property type="entry name" value="(Trans)glycosidases"/>
    <property type="match status" value="1"/>
</dbReference>
<dbReference type="InterPro" id="IPR003385">
    <property type="entry name" value="Glyco_hydro_77"/>
</dbReference>
<evidence type="ECO:0000256" key="6">
    <source>
        <dbReference type="ARBA" id="ARBA00022679"/>
    </source>
</evidence>
<evidence type="ECO:0000313" key="12">
    <source>
        <dbReference type="Proteomes" id="UP000598217"/>
    </source>
</evidence>
<evidence type="ECO:0000256" key="7">
    <source>
        <dbReference type="ARBA" id="ARBA00023277"/>
    </source>
</evidence>
<organism evidence="11 12">
    <name type="scientific">Nocardiopsis terrae</name>
    <dbReference type="NCBI Taxonomy" id="372655"/>
    <lineage>
        <taxon>Bacteria</taxon>
        <taxon>Bacillati</taxon>
        <taxon>Actinomycetota</taxon>
        <taxon>Actinomycetes</taxon>
        <taxon>Streptosporangiales</taxon>
        <taxon>Nocardiopsidaceae</taxon>
        <taxon>Nocardiopsis</taxon>
    </lineage>
</organism>
<dbReference type="Proteomes" id="UP000598217">
    <property type="component" value="Unassembled WGS sequence"/>
</dbReference>
<comment type="caution">
    <text evidence="11">The sequence shown here is derived from an EMBL/GenBank/DDBJ whole genome shotgun (WGS) entry which is preliminary data.</text>
</comment>
<proteinExistence type="inferred from homology"/>
<dbReference type="RefSeq" id="WP_191272866.1">
    <property type="nucleotide sequence ID" value="NZ_BMXJ01000006.1"/>
</dbReference>
<keyword evidence="12" id="KW-1185">Reference proteome</keyword>
<dbReference type="NCBIfam" id="TIGR00217">
    <property type="entry name" value="malQ"/>
    <property type="match status" value="1"/>
</dbReference>
<evidence type="ECO:0000256" key="5">
    <source>
        <dbReference type="ARBA" id="ARBA00022676"/>
    </source>
</evidence>
<evidence type="ECO:0000256" key="2">
    <source>
        <dbReference type="ARBA" id="ARBA00005684"/>
    </source>
</evidence>
<keyword evidence="6 10" id="KW-0808">Transferase</keyword>
<dbReference type="PANTHER" id="PTHR32438:SF5">
    <property type="entry name" value="4-ALPHA-GLUCANOTRANSFERASE DPE1, CHLOROPLASTIC_AMYLOPLASTIC"/>
    <property type="match status" value="1"/>
</dbReference>
<dbReference type="EC" id="2.4.1.25" evidence="3 10"/>
<dbReference type="InterPro" id="IPR017853">
    <property type="entry name" value="GH"/>
</dbReference>
<evidence type="ECO:0000256" key="3">
    <source>
        <dbReference type="ARBA" id="ARBA00012560"/>
    </source>
</evidence>
<evidence type="ECO:0000313" key="11">
    <source>
        <dbReference type="EMBL" id="MBE1457003.1"/>
    </source>
</evidence>
<reference evidence="11 12" key="1">
    <citation type="submission" date="2020-10" db="EMBL/GenBank/DDBJ databases">
        <title>Sequencing the genomes of 1000 actinobacteria strains.</title>
        <authorList>
            <person name="Klenk H.-P."/>
        </authorList>
    </citation>
    <scope>NUCLEOTIDE SEQUENCE [LARGE SCALE GENOMIC DNA]</scope>
    <source>
        <strain evidence="11 12">DSM 45157</strain>
    </source>
</reference>
<evidence type="ECO:0000256" key="1">
    <source>
        <dbReference type="ARBA" id="ARBA00000439"/>
    </source>
</evidence>
<dbReference type="Gene3D" id="3.20.20.80">
    <property type="entry name" value="Glycosidases"/>
    <property type="match status" value="1"/>
</dbReference>
<sequence length="677" mass="74897">MRDVQLARVAEQHGVATTYEDWRGRQVPVSPDTIRHVLSALGVDPRDPGQGPGRGPLPPAVVVREGKAPDLVLPEGARSTVETADGSLLPFDPGLPLGTHTLRVTDNGAEHDAPLLVVPDRIDPTALRENPRLWGLMAQVYSVRSRASWGTGDLRDLSELADWSARDLGADFTLVNPVHATEPLVPVEPSPYLPVSRRYASPLYIRVEDVPEYARLDPAQREGVQRLARPLREHGRTADLLDRDAVWEAKRTALEILFQVPRAPGREEALRRYQEREGQPLVEFATWSALAEEHGPDFRSWPAHLRDVGSLAVGREALRLWPRVEFHRWLQWILDEQLAQAQESALDSGMRLGIVHDLAIGVQAGGADAWMYGDALVPGLHVGAPPDEFNQLGQDWGQPPWNPTRLAQLGYGPFRQILSQSLRHAGGLRMDHVMGMFRLWCVPEGASADQGTYLRFDHEGMVGTLALAAHRADAVVIGEDLGTVEPWVRDHLAGRGILGTSVLWFENDEEGRPCEPDRWRRDCLATVATHDLPPVASYLSAEHVELRDRLGLLDRPAAEELADSEARVDQWCALLVYLGFLEEDADPVGDPAAVVAAMHAYLAATPARMLGVALTDVVGERRMQNQPGTSTEYPNWRIPLTSSEGEPVLVDELLADPRMVARIRRTLGPLGNHYREL</sequence>
<comment type="similarity">
    <text evidence="2 10">Belongs to the disproportionating enzyme family.</text>
</comment>
<dbReference type="EMBL" id="JADBDY010000001">
    <property type="protein sequence ID" value="MBE1457003.1"/>
    <property type="molecule type" value="Genomic_DNA"/>
</dbReference>
<accession>A0ABR9HD88</accession>